<accession>A0A0S8GLU7</accession>
<dbReference type="PANTHER" id="PTHR30303">
    <property type="entry name" value="HYDROGENASE ISOENZYMES FORMATION PROTEIN HYPE"/>
    <property type="match status" value="1"/>
</dbReference>
<dbReference type="InterPro" id="IPR036921">
    <property type="entry name" value="PurM-like_N_sf"/>
</dbReference>
<protein>
    <submittedName>
        <fullName evidence="4">Hydrogenase expression/formation protein HypE</fullName>
    </submittedName>
</protein>
<dbReference type="InterPro" id="IPR011854">
    <property type="entry name" value="HypE"/>
</dbReference>
<dbReference type="Gene3D" id="3.30.1330.10">
    <property type="entry name" value="PurM-like, N-terminal domain"/>
    <property type="match status" value="1"/>
</dbReference>
<dbReference type="Gene3D" id="3.90.650.10">
    <property type="entry name" value="PurM-like C-terminal domain"/>
    <property type="match status" value="1"/>
</dbReference>
<dbReference type="CDD" id="cd02197">
    <property type="entry name" value="HypE"/>
    <property type="match status" value="1"/>
</dbReference>
<name>A0A0S8GLU7_UNCW3</name>
<dbReference type="AlphaFoldDB" id="A0A0S8GLU7"/>
<dbReference type="Pfam" id="PF00586">
    <property type="entry name" value="AIRS"/>
    <property type="match status" value="1"/>
</dbReference>
<evidence type="ECO:0000313" key="4">
    <source>
        <dbReference type="EMBL" id="KPK73886.1"/>
    </source>
</evidence>
<evidence type="ECO:0000259" key="3">
    <source>
        <dbReference type="Pfam" id="PF02769"/>
    </source>
</evidence>
<evidence type="ECO:0000256" key="1">
    <source>
        <dbReference type="ARBA" id="ARBA00006243"/>
    </source>
</evidence>
<dbReference type="GO" id="GO:0051604">
    <property type="term" value="P:protein maturation"/>
    <property type="evidence" value="ECO:0007669"/>
    <property type="project" value="TreeGrafter"/>
</dbReference>
<dbReference type="InterPro" id="IPR036676">
    <property type="entry name" value="PurM-like_C_sf"/>
</dbReference>
<comment type="caution">
    <text evidence="4">The sequence shown here is derived from an EMBL/GenBank/DDBJ whole genome shotgun (WGS) entry which is preliminary data.</text>
</comment>
<dbReference type="NCBIfam" id="TIGR02124">
    <property type="entry name" value="hypE"/>
    <property type="match status" value="1"/>
</dbReference>
<reference evidence="4 5" key="1">
    <citation type="journal article" date="2015" name="Microbiome">
        <title>Genomic resolution of linkages in carbon, nitrogen, and sulfur cycling among widespread estuary sediment bacteria.</title>
        <authorList>
            <person name="Baker B.J."/>
            <person name="Lazar C.S."/>
            <person name="Teske A.P."/>
            <person name="Dick G.J."/>
        </authorList>
    </citation>
    <scope>NUCLEOTIDE SEQUENCE [LARGE SCALE GENOMIC DNA]</scope>
    <source>
        <strain evidence="4">SM23_60</strain>
    </source>
</reference>
<dbReference type="InterPro" id="IPR010918">
    <property type="entry name" value="PurM-like_C_dom"/>
</dbReference>
<organism evidence="4 5">
    <name type="scientific">candidate division WOR_3 bacterium SM23_60</name>
    <dbReference type="NCBI Taxonomy" id="1703780"/>
    <lineage>
        <taxon>Bacteria</taxon>
        <taxon>Bacteria division WOR-3</taxon>
    </lineage>
</organism>
<feature type="domain" description="PurM-like C-terminal" evidence="3">
    <location>
        <begin position="160"/>
        <end position="308"/>
    </location>
</feature>
<proteinExistence type="inferred from homology"/>
<gene>
    <name evidence="4" type="ORF">AMJ87_00105</name>
</gene>
<dbReference type="SUPFAM" id="SSF56042">
    <property type="entry name" value="PurM C-terminal domain-like"/>
    <property type="match status" value="1"/>
</dbReference>
<dbReference type="EMBL" id="LJUO01000001">
    <property type="protein sequence ID" value="KPK73886.1"/>
    <property type="molecule type" value="Genomic_DNA"/>
</dbReference>
<dbReference type="PANTHER" id="PTHR30303:SF0">
    <property type="entry name" value="CARBAMOYL DEHYDRATASE HYPE"/>
    <property type="match status" value="1"/>
</dbReference>
<feature type="domain" description="PurM-like N-terminal" evidence="2">
    <location>
        <begin position="38"/>
        <end position="150"/>
    </location>
</feature>
<evidence type="ECO:0000259" key="2">
    <source>
        <dbReference type="Pfam" id="PF00586"/>
    </source>
</evidence>
<comment type="similarity">
    <text evidence="1">Belongs to the HypE family.</text>
</comment>
<evidence type="ECO:0000313" key="5">
    <source>
        <dbReference type="Proteomes" id="UP000051096"/>
    </source>
</evidence>
<dbReference type="PIRSF" id="PIRSF005644">
    <property type="entry name" value="Hdrgns_mtr_HypE"/>
    <property type="match status" value="1"/>
</dbReference>
<sequence>MKQDKIRLGHGSGGLLMSQLIKEVLLKHFDNKILQRLEDAAELPTTKNKVAFTTDSYVVDPIFFPGGDIGKLAICGTINDLAMKGAIPKYLSLSLIIEEGFTFFDLDRILKSAARAARSAGVSVVCGDTKVVEKGKADKIFITTSGVGIIKQHLSKDRIRAGDRIMLSGTIGDHGIAIMNERLKLGLEFNVKSDVAPLNAIVEKVLHSGKGIHFMRDPTRGGVASVLNEAVDATELGIIIDERTLPIKQQVKGASEILGLDPLYIANEGKFVAIIDKKHAAALLKKTKSHPLGRNAALVGEVVREPKGVWLKTQIGGIHPLLQLEAEGLPRIC</sequence>
<dbReference type="Proteomes" id="UP000051096">
    <property type="component" value="Unassembled WGS sequence"/>
</dbReference>
<dbReference type="Pfam" id="PF02769">
    <property type="entry name" value="AIRS_C"/>
    <property type="match status" value="1"/>
</dbReference>
<dbReference type="SUPFAM" id="SSF55326">
    <property type="entry name" value="PurM N-terminal domain-like"/>
    <property type="match status" value="1"/>
</dbReference>
<dbReference type="InterPro" id="IPR016188">
    <property type="entry name" value="PurM-like_N"/>
</dbReference>
<dbReference type="PATRIC" id="fig|1703780.3.peg.1560"/>